<evidence type="ECO:0000256" key="3">
    <source>
        <dbReference type="ARBA" id="ARBA00022640"/>
    </source>
</evidence>
<dbReference type="GO" id="GO:0009536">
    <property type="term" value="C:plastid"/>
    <property type="evidence" value="ECO:0007669"/>
    <property type="project" value="UniProtKB-SubCell"/>
</dbReference>
<dbReference type="InterPro" id="IPR006843">
    <property type="entry name" value="PAP/fibrillin_dom"/>
</dbReference>
<dbReference type="AlphaFoldDB" id="A0AAN9HQZ6"/>
<name>A0AAN9HQZ6_CROPI</name>
<keyword evidence="3" id="KW-0934">Plastid</keyword>
<dbReference type="PANTHER" id="PTHR31906">
    <property type="entry name" value="PLASTID-LIPID-ASSOCIATED PROTEIN 4, CHLOROPLASTIC-RELATED"/>
    <property type="match status" value="1"/>
</dbReference>
<comment type="caution">
    <text evidence="6">The sequence shown here is derived from an EMBL/GenBank/DDBJ whole genome shotgun (WGS) entry which is preliminary data.</text>
</comment>
<evidence type="ECO:0000259" key="5">
    <source>
        <dbReference type="Pfam" id="PF04755"/>
    </source>
</evidence>
<evidence type="ECO:0000313" key="7">
    <source>
        <dbReference type="Proteomes" id="UP001372338"/>
    </source>
</evidence>
<gene>
    <name evidence="6" type="ORF">RIF29_40765</name>
</gene>
<evidence type="ECO:0000256" key="4">
    <source>
        <dbReference type="ARBA" id="ARBA00022946"/>
    </source>
</evidence>
<dbReference type="Proteomes" id="UP001372338">
    <property type="component" value="Unassembled WGS sequence"/>
</dbReference>
<reference evidence="6 7" key="1">
    <citation type="submission" date="2024-01" db="EMBL/GenBank/DDBJ databases">
        <title>The genomes of 5 underutilized Papilionoideae crops provide insights into root nodulation and disease resistanc.</title>
        <authorList>
            <person name="Yuan L."/>
        </authorList>
    </citation>
    <scope>NUCLEOTIDE SEQUENCE [LARGE SCALE GENOMIC DNA]</scope>
    <source>
        <strain evidence="6">ZHUSHIDOU_FW_LH</strain>
        <tissue evidence="6">Leaf</tissue>
    </source>
</reference>
<protein>
    <recommendedName>
        <fullName evidence="5">Plastid lipid-associated protein/fibrillin conserved domain-containing protein</fullName>
    </recommendedName>
</protein>
<accession>A0AAN9HQZ6</accession>
<evidence type="ECO:0000313" key="6">
    <source>
        <dbReference type="EMBL" id="KAK7245911.1"/>
    </source>
</evidence>
<dbReference type="Pfam" id="PF04755">
    <property type="entry name" value="PAP_fibrillin"/>
    <property type="match status" value="1"/>
</dbReference>
<evidence type="ECO:0000256" key="2">
    <source>
        <dbReference type="ARBA" id="ARBA00005845"/>
    </source>
</evidence>
<sequence length="131" mass="13985">MASLNQLRCSTLSLTSTLTPTPSIFPPRRPGTVSSICTKPFEKPRLLLADVPRPAVFCVQAAASNEGSGAAETEVEKVKKALVESFYGTDGGVQATSDTRGEIVELINQLEVFNPTPVHALAFLNGKWIIA</sequence>
<dbReference type="EMBL" id="JAYWIO010000008">
    <property type="protein sequence ID" value="KAK7245911.1"/>
    <property type="molecule type" value="Genomic_DNA"/>
</dbReference>
<feature type="domain" description="Plastid lipid-associated protein/fibrillin conserved" evidence="5">
    <location>
        <begin position="77"/>
        <end position="130"/>
    </location>
</feature>
<dbReference type="InterPro" id="IPR039633">
    <property type="entry name" value="PAP"/>
</dbReference>
<proteinExistence type="inferred from homology"/>
<keyword evidence="4" id="KW-0809">Transit peptide</keyword>
<comment type="similarity">
    <text evidence="2">Belongs to the PAP/fibrillin family.</text>
</comment>
<comment type="subcellular location">
    <subcellularLocation>
        <location evidence="1">Plastid</location>
    </subcellularLocation>
</comment>
<organism evidence="6 7">
    <name type="scientific">Crotalaria pallida</name>
    <name type="common">Smooth rattlebox</name>
    <name type="synonym">Crotalaria striata</name>
    <dbReference type="NCBI Taxonomy" id="3830"/>
    <lineage>
        <taxon>Eukaryota</taxon>
        <taxon>Viridiplantae</taxon>
        <taxon>Streptophyta</taxon>
        <taxon>Embryophyta</taxon>
        <taxon>Tracheophyta</taxon>
        <taxon>Spermatophyta</taxon>
        <taxon>Magnoliopsida</taxon>
        <taxon>eudicotyledons</taxon>
        <taxon>Gunneridae</taxon>
        <taxon>Pentapetalae</taxon>
        <taxon>rosids</taxon>
        <taxon>fabids</taxon>
        <taxon>Fabales</taxon>
        <taxon>Fabaceae</taxon>
        <taxon>Papilionoideae</taxon>
        <taxon>50 kb inversion clade</taxon>
        <taxon>genistoids sensu lato</taxon>
        <taxon>core genistoids</taxon>
        <taxon>Crotalarieae</taxon>
        <taxon>Crotalaria</taxon>
    </lineage>
</organism>
<keyword evidence="7" id="KW-1185">Reference proteome</keyword>
<evidence type="ECO:0000256" key="1">
    <source>
        <dbReference type="ARBA" id="ARBA00004474"/>
    </source>
</evidence>